<evidence type="ECO:0000256" key="2">
    <source>
        <dbReference type="ARBA" id="ARBA00006484"/>
    </source>
</evidence>
<dbReference type="KEGG" id="ntp:CRH09_05310"/>
<dbReference type="AlphaFoldDB" id="A0A291RDQ9"/>
<comment type="subcellular location">
    <subcellularLocation>
        <location evidence="1">Secreted</location>
        <location evidence="1">Cell wall</location>
    </subcellularLocation>
</comment>
<organism evidence="8 9">
    <name type="scientific">Nocardia terpenica</name>
    <dbReference type="NCBI Taxonomy" id="455432"/>
    <lineage>
        <taxon>Bacteria</taxon>
        <taxon>Bacillati</taxon>
        <taxon>Actinomycetota</taxon>
        <taxon>Actinomycetes</taxon>
        <taxon>Mycobacteriales</taxon>
        <taxon>Nocardiaceae</taxon>
        <taxon>Nocardia</taxon>
    </lineage>
</organism>
<dbReference type="PANTHER" id="PTHR42879:SF2">
    <property type="entry name" value="3-OXOACYL-[ACYL-CARRIER-PROTEIN] REDUCTASE FABG"/>
    <property type="match status" value="1"/>
</dbReference>
<comment type="catalytic activity">
    <reaction evidence="6">
        <text>a (3R)-hydroxyacyl-[ACP] + NADP(+) = a 3-oxoacyl-[ACP] + NADPH + H(+)</text>
        <dbReference type="Rhea" id="RHEA:17397"/>
        <dbReference type="Rhea" id="RHEA-COMP:9916"/>
        <dbReference type="Rhea" id="RHEA-COMP:9945"/>
        <dbReference type="ChEBI" id="CHEBI:15378"/>
        <dbReference type="ChEBI" id="CHEBI:57783"/>
        <dbReference type="ChEBI" id="CHEBI:58349"/>
        <dbReference type="ChEBI" id="CHEBI:78776"/>
        <dbReference type="ChEBI" id="CHEBI:78827"/>
        <dbReference type="EC" id="1.1.1.100"/>
    </reaction>
    <physiologicalReaction direction="right-to-left" evidence="6">
        <dbReference type="Rhea" id="RHEA:17399"/>
    </physiologicalReaction>
</comment>
<evidence type="ECO:0000259" key="7">
    <source>
        <dbReference type="SMART" id="SM00822"/>
    </source>
</evidence>
<keyword evidence="3" id="KW-0964">Secreted</keyword>
<evidence type="ECO:0000313" key="8">
    <source>
        <dbReference type="EMBL" id="ATL65716.1"/>
    </source>
</evidence>
<dbReference type="InterPro" id="IPR036291">
    <property type="entry name" value="NAD(P)-bd_dom_sf"/>
</dbReference>
<dbReference type="InterPro" id="IPR057326">
    <property type="entry name" value="KR_dom"/>
</dbReference>
<evidence type="ECO:0000313" key="9">
    <source>
        <dbReference type="Proteomes" id="UP000221961"/>
    </source>
</evidence>
<dbReference type="Proteomes" id="UP000221961">
    <property type="component" value="Chromosome"/>
</dbReference>
<dbReference type="NCBIfam" id="NF009466">
    <property type="entry name" value="PRK12826.1-2"/>
    <property type="match status" value="1"/>
</dbReference>
<sequence length="257" mass="26628">MGQGHLGGEQVTTERPLAIVTGGARGIGAACAVRLAADGYDIAFCHRNPGTAAEAVETECAEQGAAVFRAVCDIADAAAVDDFVRAAQRRFGDPAVLVAAAGITRDGLLIRATEDDWDRVLRTNLSGVRHICKAVVPGMMRRRAGSIVTLSSVAGLTAALGQSNYAATKAGIIGFGKALSAEVARFGVRVNAVAPGFIETEMTEALGPEALREARKTIPMRRFGAPREVAALVSFLASEEASYITGHTFCVDGGLAA</sequence>
<evidence type="ECO:0000256" key="3">
    <source>
        <dbReference type="ARBA" id="ARBA00022512"/>
    </source>
</evidence>
<dbReference type="InterPro" id="IPR002347">
    <property type="entry name" value="SDR_fam"/>
</dbReference>
<dbReference type="PANTHER" id="PTHR42879">
    <property type="entry name" value="3-OXOACYL-(ACYL-CARRIER-PROTEIN) REDUCTASE"/>
    <property type="match status" value="1"/>
</dbReference>
<evidence type="ECO:0000256" key="5">
    <source>
        <dbReference type="ARBA" id="ARBA00040781"/>
    </source>
</evidence>
<dbReference type="Gene3D" id="3.40.50.720">
    <property type="entry name" value="NAD(P)-binding Rossmann-like Domain"/>
    <property type="match status" value="1"/>
</dbReference>
<evidence type="ECO:0000256" key="4">
    <source>
        <dbReference type="ARBA" id="ARBA00023002"/>
    </source>
</evidence>
<dbReference type="EMBL" id="CP023778">
    <property type="protein sequence ID" value="ATL65716.1"/>
    <property type="molecule type" value="Genomic_DNA"/>
</dbReference>
<keyword evidence="3" id="KW-0134">Cell wall</keyword>
<dbReference type="PRINTS" id="PR00081">
    <property type="entry name" value="GDHRDH"/>
</dbReference>
<dbReference type="GO" id="GO:0004316">
    <property type="term" value="F:3-oxoacyl-[acyl-carrier-protein] reductase (NADPH) activity"/>
    <property type="evidence" value="ECO:0007669"/>
    <property type="project" value="UniProtKB-EC"/>
</dbReference>
<dbReference type="FunFam" id="3.40.50.720:FF:000173">
    <property type="entry name" value="3-oxoacyl-[acyl-carrier protein] reductase"/>
    <property type="match status" value="1"/>
</dbReference>
<dbReference type="SMART" id="SM00822">
    <property type="entry name" value="PKS_KR"/>
    <property type="match status" value="1"/>
</dbReference>
<dbReference type="InterPro" id="IPR020904">
    <property type="entry name" value="Sc_DH/Rdtase_CS"/>
</dbReference>
<name>A0A291RDQ9_9NOCA</name>
<proteinExistence type="inferred from homology"/>
<keyword evidence="4" id="KW-0560">Oxidoreductase</keyword>
<protein>
    <recommendedName>
        <fullName evidence="5">3-oxoacyl-[acyl-carrier-protein] reductase MabA</fullName>
    </recommendedName>
</protein>
<reference evidence="8 9" key="1">
    <citation type="submission" date="2017-10" db="EMBL/GenBank/DDBJ databases">
        <title>Comparative genomics between pathogenic Norcardia.</title>
        <authorList>
            <person name="Zeng L."/>
        </authorList>
    </citation>
    <scope>NUCLEOTIDE SEQUENCE [LARGE SCALE GENOMIC DNA]</scope>
    <source>
        <strain evidence="8 9">NC_YFY_NT001</strain>
    </source>
</reference>
<dbReference type="PRINTS" id="PR00080">
    <property type="entry name" value="SDRFAMILY"/>
</dbReference>
<accession>A0A291RDQ9</accession>
<gene>
    <name evidence="8" type="ORF">CRH09_05310</name>
</gene>
<dbReference type="GO" id="GO:0032787">
    <property type="term" value="P:monocarboxylic acid metabolic process"/>
    <property type="evidence" value="ECO:0007669"/>
    <property type="project" value="UniProtKB-ARBA"/>
</dbReference>
<comment type="similarity">
    <text evidence="2">Belongs to the short-chain dehydrogenases/reductases (SDR) family.</text>
</comment>
<dbReference type="PROSITE" id="PS00061">
    <property type="entry name" value="ADH_SHORT"/>
    <property type="match status" value="1"/>
</dbReference>
<dbReference type="Pfam" id="PF13561">
    <property type="entry name" value="adh_short_C2"/>
    <property type="match status" value="1"/>
</dbReference>
<evidence type="ECO:0000256" key="6">
    <source>
        <dbReference type="ARBA" id="ARBA00047400"/>
    </source>
</evidence>
<feature type="domain" description="Ketoreductase" evidence="7">
    <location>
        <begin position="16"/>
        <end position="196"/>
    </location>
</feature>
<dbReference type="InterPro" id="IPR050259">
    <property type="entry name" value="SDR"/>
</dbReference>
<evidence type="ECO:0000256" key="1">
    <source>
        <dbReference type="ARBA" id="ARBA00004191"/>
    </source>
</evidence>
<dbReference type="SUPFAM" id="SSF51735">
    <property type="entry name" value="NAD(P)-binding Rossmann-fold domains"/>
    <property type="match status" value="1"/>
</dbReference>